<dbReference type="Pfam" id="PF07610">
    <property type="entry name" value="DUF1573"/>
    <property type="match status" value="2"/>
</dbReference>
<dbReference type="OrthoDB" id="826619at2"/>
<dbReference type="PANTHER" id="PTHR37833">
    <property type="entry name" value="LIPOPROTEIN-RELATED"/>
    <property type="match status" value="1"/>
</dbReference>
<feature type="chain" id="PRO_5026857236" description="DUF1573 domain-containing protein" evidence="1">
    <location>
        <begin position="22"/>
        <end position="270"/>
    </location>
</feature>
<gene>
    <name evidence="2" type="ordered locus">CHU_1993</name>
</gene>
<keyword evidence="1" id="KW-0732">Signal</keyword>
<dbReference type="RefSeq" id="WP_011585376.1">
    <property type="nucleotide sequence ID" value="NC_008255.1"/>
</dbReference>
<protein>
    <recommendedName>
        <fullName evidence="4">DUF1573 domain-containing protein</fullName>
    </recommendedName>
</protein>
<evidence type="ECO:0008006" key="4">
    <source>
        <dbReference type="Google" id="ProtNLM"/>
    </source>
</evidence>
<name>A0A6N4SS94_CYTH3</name>
<dbReference type="AlphaFoldDB" id="A0A6N4SS94"/>
<dbReference type="Proteomes" id="UP000001822">
    <property type="component" value="Chromosome"/>
</dbReference>
<evidence type="ECO:0000313" key="3">
    <source>
        <dbReference type="Proteomes" id="UP000001822"/>
    </source>
</evidence>
<dbReference type="EMBL" id="CP000383">
    <property type="protein sequence ID" value="ABG59259.1"/>
    <property type="molecule type" value="Genomic_DNA"/>
</dbReference>
<dbReference type="Gene3D" id="2.60.40.10">
    <property type="entry name" value="Immunoglobulins"/>
    <property type="match status" value="2"/>
</dbReference>
<evidence type="ECO:0000256" key="1">
    <source>
        <dbReference type="SAM" id="SignalP"/>
    </source>
</evidence>
<dbReference type="InterPro" id="IPR011467">
    <property type="entry name" value="DUF1573"/>
</dbReference>
<keyword evidence="3" id="KW-1185">Reference proteome</keyword>
<organism evidence="2 3">
    <name type="scientific">Cytophaga hutchinsonii (strain ATCC 33406 / DSM 1761 / CIP 103989 / NBRC 15051 / NCIMB 9469 / D465)</name>
    <dbReference type="NCBI Taxonomy" id="269798"/>
    <lineage>
        <taxon>Bacteria</taxon>
        <taxon>Pseudomonadati</taxon>
        <taxon>Bacteroidota</taxon>
        <taxon>Cytophagia</taxon>
        <taxon>Cytophagales</taxon>
        <taxon>Cytophagaceae</taxon>
        <taxon>Cytophaga</taxon>
    </lineage>
</organism>
<dbReference type="InterPro" id="IPR013783">
    <property type="entry name" value="Ig-like_fold"/>
</dbReference>
<sequence>MFKKISVLMVLAASTLSVSMAQVSNDFNFPVDKFDFGVITEGEKARHTFEFFNTGKDTILLKSENVRASCGCTTPSFSTEAILPGQKGVITAEFNSQGRPGTFQKTVTVYYKEQVAKMLNIKGIVEPATPEVAHSEAELKKAAKISVDKHQVNLGKVERGQQSSYSLKVTNPGKDTLFVTKAQAACSCITYKLIKEKSTEEVNYILPGKSATMKLVYSPSADGYNRDILTLYTNDITTPRTAIVVEAEVVESLQQKSILQEGSGGAPFSK</sequence>
<feature type="signal peptide" evidence="1">
    <location>
        <begin position="1"/>
        <end position="21"/>
    </location>
</feature>
<dbReference type="PANTHER" id="PTHR37833:SF1">
    <property type="entry name" value="SIGNAL PEPTIDE PROTEIN"/>
    <property type="match status" value="1"/>
</dbReference>
<proteinExistence type="predicted"/>
<reference evidence="2 3" key="1">
    <citation type="journal article" date="2007" name="Appl. Environ. Microbiol.">
        <title>Genome sequence of the cellulolytic gliding bacterium Cytophaga hutchinsonii.</title>
        <authorList>
            <person name="Xie G."/>
            <person name="Bruce D.C."/>
            <person name="Challacombe J.F."/>
            <person name="Chertkov O."/>
            <person name="Detter J.C."/>
            <person name="Gilna P."/>
            <person name="Han C.S."/>
            <person name="Lucas S."/>
            <person name="Misra M."/>
            <person name="Myers G.L."/>
            <person name="Richardson P."/>
            <person name="Tapia R."/>
            <person name="Thayer N."/>
            <person name="Thompson L.S."/>
            <person name="Brettin T.S."/>
            <person name="Henrissat B."/>
            <person name="Wilson D.B."/>
            <person name="McBride M.J."/>
        </authorList>
    </citation>
    <scope>NUCLEOTIDE SEQUENCE [LARGE SCALE GENOMIC DNA]</scope>
    <source>
        <strain evidence="3">ATCC 33406 / DSM 1761 / CIP 103989 / NBRC 15051 / NCIMB 9469 / D465</strain>
    </source>
</reference>
<evidence type="ECO:0000313" key="2">
    <source>
        <dbReference type="EMBL" id="ABG59259.1"/>
    </source>
</evidence>
<accession>A0A6N4SS94</accession>
<dbReference type="KEGG" id="chu:CHU_1993"/>